<gene>
    <name evidence="2" type="ORF">EMPS_10528</name>
</gene>
<name>A0A9P3HK02_9FUNG</name>
<protein>
    <submittedName>
        <fullName evidence="2">Uncharacterized protein</fullName>
    </submittedName>
</protein>
<reference evidence="2" key="1">
    <citation type="submission" date="2021-11" db="EMBL/GenBank/DDBJ databases">
        <authorList>
            <person name="Herlambang A."/>
            <person name="Guo Y."/>
            <person name="Takashima Y."/>
            <person name="Nishizawa T."/>
        </authorList>
    </citation>
    <scope>NUCLEOTIDE SEQUENCE</scope>
    <source>
        <strain evidence="2">E1425</strain>
    </source>
</reference>
<proteinExistence type="predicted"/>
<feature type="region of interest" description="Disordered" evidence="1">
    <location>
        <begin position="1"/>
        <end position="131"/>
    </location>
</feature>
<comment type="caution">
    <text evidence="2">The sequence shown here is derived from an EMBL/GenBank/DDBJ whole genome shotgun (WGS) entry which is preliminary data.</text>
</comment>
<dbReference type="OrthoDB" id="2421966at2759"/>
<evidence type="ECO:0000256" key="1">
    <source>
        <dbReference type="SAM" id="MobiDB-lite"/>
    </source>
</evidence>
<reference evidence="2" key="2">
    <citation type="journal article" date="2022" name="Microbiol. Resour. Announc.">
        <title>Whole-Genome Sequence of Entomortierella parvispora E1425, a Mucoromycotan Fungus Associated with Burkholderiaceae-Related Endosymbiotic Bacteria.</title>
        <authorList>
            <person name="Herlambang A."/>
            <person name="Guo Y."/>
            <person name="Takashima Y."/>
            <person name="Narisawa K."/>
            <person name="Ohta H."/>
            <person name="Nishizawa T."/>
        </authorList>
    </citation>
    <scope>NUCLEOTIDE SEQUENCE</scope>
    <source>
        <strain evidence="2">E1425</strain>
    </source>
</reference>
<organism evidence="2 3">
    <name type="scientific">Entomortierella parvispora</name>
    <dbReference type="NCBI Taxonomy" id="205924"/>
    <lineage>
        <taxon>Eukaryota</taxon>
        <taxon>Fungi</taxon>
        <taxon>Fungi incertae sedis</taxon>
        <taxon>Mucoromycota</taxon>
        <taxon>Mortierellomycotina</taxon>
        <taxon>Mortierellomycetes</taxon>
        <taxon>Mortierellales</taxon>
        <taxon>Mortierellaceae</taxon>
        <taxon>Entomortierella</taxon>
    </lineage>
</organism>
<dbReference type="AlphaFoldDB" id="A0A9P3HK02"/>
<keyword evidence="3" id="KW-1185">Reference proteome</keyword>
<sequence length="277" mass="31003">MPRSKKIRLDKIVSPLGSDDDVKKEEKEEEEKVEAKTKEEEVQANPPKMATEKKAVKRKRNPKTALEPPKPLPSTDTPGGQGAVPKAPLKEGEPSKTLPSTDAPEGQDAVHKAPLPLKEEELPKPLPSIKTREGRSTVLKALLKERGLVLRGDSRLCEQYLSGGVKMDVLALADIMHEMDWYFKNTGYSALARTTPTADAKFTSLKRWVTMLYERSKKDGEKAKTEYVALEVGKRPPNSLWQTIDDMLDTLDEGETIERGGGWVREFDINRRLYPTA</sequence>
<accession>A0A9P3HK02</accession>
<evidence type="ECO:0000313" key="2">
    <source>
        <dbReference type="EMBL" id="GJJ78169.1"/>
    </source>
</evidence>
<evidence type="ECO:0000313" key="3">
    <source>
        <dbReference type="Proteomes" id="UP000827284"/>
    </source>
</evidence>
<dbReference type="Proteomes" id="UP000827284">
    <property type="component" value="Unassembled WGS sequence"/>
</dbReference>
<dbReference type="EMBL" id="BQFW01000014">
    <property type="protein sequence ID" value="GJJ78169.1"/>
    <property type="molecule type" value="Genomic_DNA"/>
</dbReference>